<feature type="domain" description="Domain of unknown function DB" evidence="2">
    <location>
        <begin position="128"/>
        <end position="230"/>
    </location>
</feature>
<dbReference type="Pfam" id="PF01682">
    <property type="entry name" value="DB"/>
    <property type="match status" value="1"/>
</dbReference>
<feature type="region of interest" description="Disordered" evidence="1">
    <location>
        <begin position="250"/>
        <end position="353"/>
    </location>
</feature>
<feature type="compositionally biased region" description="Gly residues" evidence="1">
    <location>
        <begin position="83"/>
        <end position="95"/>
    </location>
</feature>
<accession>A0ABD2LC48</accession>
<organism evidence="3 4">
    <name type="scientific">Heterodera trifolii</name>
    <dbReference type="NCBI Taxonomy" id="157864"/>
    <lineage>
        <taxon>Eukaryota</taxon>
        <taxon>Metazoa</taxon>
        <taxon>Ecdysozoa</taxon>
        <taxon>Nematoda</taxon>
        <taxon>Chromadorea</taxon>
        <taxon>Rhabditida</taxon>
        <taxon>Tylenchina</taxon>
        <taxon>Tylenchomorpha</taxon>
        <taxon>Tylenchoidea</taxon>
        <taxon>Heteroderidae</taxon>
        <taxon>Heteroderinae</taxon>
        <taxon>Heterodera</taxon>
    </lineage>
</organism>
<proteinExistence type="predicted"/>
<dbReference type="Proteomes" id="UP001620626">
    <property type="component" value="Unassembled WGS sequence"/>
</dbReference>
<gene>
    <name evidence="3" type="ORF">niasHT_015967</name>
</gene>
<dbReference type="InterPro" id="IPR002602">
    <property type="entry name" value="DB"/>
</dbReference>
<dbReference type="PANTHER" id="PTHR46705">
    <property type="entry name" value="PROTEIN CBG09805"/>
    <property type="match status" value="1"/>
</dbReference>
<evidence type="ECO:0000313" key="4">
    <source>
        <dbReference type="Proteomes" id="UP001620626"/>
    </source>
</evidence>
<comment type="caution">
    <text evidence="3">The sequence shown here is derived from an EMBL/GenBank/DDBJ whole genome shotgun (WGS) entry which is preliminary data.</text>
</comment>
<evidence type="ECO:0000313" key="3">
    <source>
        <dbReference type="EMBL" id="KAL3112482.1"/>
    </source>
</evidence>
<feature type="compositionally biased region" description="Basic residues" evidence="1">
    <location>
        <begin position="343"/>
        <end position="353"/>
    </location>
</feature>
<feature type="compositionally biased region" description="Basic and acidic residues" evidence="1">
    <location>
        <begin position="250"/>
        <end position="273"/>
    </location>
</feature>
<reference evidence="3 4" key="1">
    <citation type="submission" date="2024-10" db="EMBL/GenBank/DDBJ databases">
        <authorList>
            <person name="Kim D."/>
        </authorList>
    </citation>
    <scope>NUCLEOTIDE SEQUENCE [LARGE SCALE GENOMIC DNA]</scope>
    <source>
        <strain evidence="3">BH-2024</strain>
    </source>
</reference>
<name>A0ABD2LC48_9BILA</name>
<sequence>MPNDRPFQIASFDPMNGFFVALFLSPFFSPAFACIAFGGCLLEYPGGCAPLVPGYFANCYGGYCRRNKAKGLRTMALNGTDGRWGGRGGGDAGGKGHGRTDEQQKKEPSSGDQFTPMEVSPDVLFLECCQSWALPPPCLLKCSYSNYTAEMLRSMFFRSDDCPIESASVIHFCATQNLDHSLCCRQNGILTTRSGDKCLVFCEQLPTNETRLDLSYVPCFERFSEMKKCFYESALRTIDYLEAEFDQMKKEDDKMKGEREEEGKGKKEENEREKEEEEEKEEAKKEEEEEEEDGGSTFAIAKPPVIFVNDLTKKHPNINDEFTPTDGERKRWKKNGEEEKGVQRGKRREGKKE</sequence>
<protein>
    <recommendedName>
        <fullName evidence="2">Domain of unknown function DB domain-containing protein</fullName>
    </recommendedName>
</protein>
<dbReference type="PANTHER" id="PTHR46705:SF14">
    <property type="entry name" value="DOMAIN OF UNKNOWN FUNCTION DB DOMAIN-CONTAINING PROTEIN"/>
    <property type="match status" value="1"/>
</dbReference>
<dbReference type="AlphaFoldDB" id="A0ABD2LC48"/>
<feature type="compositionally biased region" description="Basic and acidic residues" evidence="1">
    <location>
        <begin position="98"/>
        <end position="109"/>
    </location>
</feature>
<dbReference type="EMBL" id="JBICBT010000469">
    <property type="protein sequence ID" value="KAL3112482.1"/>
    <property type="molecule type" value="Genomic_DNA"/>
</dbReference>
<feature type="region of interest" description="Disordered" evidence="1">
    <location>
        <begin position="83"/>
        <end position="116"/>
    </location>
</feature>
<evidence type="ECO:0000259" key="2">
    <source>
        <dbReference type="Pfam" id="PF01682"/>
    </source>
</evidence>
<evidence type="ECO:0000256" key="1">
    <source>
        <dbReference type="SAM" id="MobiDB-lite"/>
    </source>
</evidence>
<feature type="compositionally biased region" description="Basic and acidic residues" evidence="1">
    <location>
        <begin position="326"/>
        <end position="342"/>
    </location>
</feature>
<keyword evidence="4" id="KW-1185">Reference proteome</keyword>